<dbReference type="UniPathway" id="UPA00363">
    <property type="reaction ID" value="UER00861"/>
</dbReference>
<dbReference type="InterPro" id="IPR045190">
    <property type="entry name" value="MCCB/AccD1-like"/>
</dbReference>
<dbReference type="OrthoDB" id="439921at2759"/>
<sequence>MSVRRVISKQIKQTFLNNALQTYCKIQTITNTRHLASTTTSSNKKRNVFRVLDGTISQTSAVNSNNANFEKLSTLHKQFVKIASAGGGDKAIERHTIKQRKMLVTERLTHLLDDDADFLELSMFAGLQMEYGDIPRAGIITGIGKVHGKWCLVVASDATVKGTEPSTYISSFTNIHYQFKELRCTRNRLCDRTGEPYIHLPVYVIESGGAFLPLQSQIFNDGGRTFYNEAVMSSQGIPQIAIVCGNCTAGGAYVPTMADEAVMIHKKGYIFLGGPPLVQAATGEIVSAEDLGGATLHCSVSGCTDYFAEDEAEALELGRDIIATLNITMNENTTTTSEDPLYDPGELPGLVSTDNQMDIYKVISRITDGSRFHEFKTKFGDTLVTGFAHVHGQLVGIVASSGELTEPAADKGAHFVQMCGERSIPLVFLQNTAVEDNAVTNGLKNGDKLRAQAKMMSVVSTSPVPKITFIVGNGVGPVSYIMGGKAVSPHFLFCWPNAVIGLTEPKVVAHDICASKESLSSEDQAKILEKCNKESTAFYGASRVWNDGIVLPQDTRQVLRQCLSITRAYRQSQPVQAPVIRM</sequence>
<evidence type="ECO:0000256" key="2">
    <source>
        <dbReference type="ARBA" id="ARBA00026116"/>
    </source>
</evidence>
<protein>
    <recommendedName>
        <fullName evidence="2">methylcrotonoyl-CoA carboxylase</fullName>
        <ecNumber evidence="2">6.4.1.4</ecNumber>
    </recommendedName>
    <alternativeName>
        <fullName evidence="5">3-methylcrotonyl-CoA carboxylase 2</fullName>
    </alternativeName>
    <alternativeName>
        <fullName evidence="3">3-methylcrotonyl-CoA carboxylase non-biotin-containing subunit</fullName>
    </alternativeName>
    <alternativeName>
        <fullName evidence="4">3-methylcrotonyl-CoA:carbon dioxide ligase subunit beta</fullName>
    </alternativeName>
</protein>
<dbReference type="EMBL" id="CACVKT020001362">
    <property type="protein sequence ID" value="CAC5367475.1"/>
    <property type="molecule type" value="Genomic_DNA"/>
</dbReference>
<dbReference type="InterPro" id="IPR011762">
    <property type="entry name" value="COA_CT_N"/>
</dbReference>
<accession>A0A6J8AID3</accession>
<organism evidence="9 10">
    <name type="scientific">Mytilus coruscus</name>
    <name type="common">Sea mussel</name>
    <dbReference type="NCBI Taxonomy" id="42192"/>
    <lineage>
        <taxon>Eukaryota</taxon>
        <taxon>Metazoa</taxon>
        <taxon>Spiralia</taxon>
        <taxon>Lophotrochozoa</taxon>
        <taxon>Mollusca</taxon>
        <taxon>Bivalvia</taxon>
        <taxon>Autobranchia</taxon>
        <taxon>Pteriomorphia</taxon>
        <taxon>Mytilida</taxon>
        <taxon>Mytiloidea</taxon>
        <taxon>Mytilidae</taxon>
        <taxon>Mytilinae</taxon>
        <taxon>Mytilus</taxon>
    </lineage>
</organism>
<keyword evidence="9" id="KW-0436">Ligase</keyword>
<evidence type="ECO:0000259" key="8">
    <source>
        <dbReference type="PROSITE" id="PS50989"/>
    </source>
</evidence>
<dbReference type="InterPro" id="IPR011763">
    <property type="entry name" value="COA_CT_C"/>
</dbReference>
<reference evidence="9 10" key="1">
    <citation type="submission" date="2020-06" db="EMBL/GenBank/DDBJ databases">
        <authorList>
            <person name="Li R."/>
            <person name="Bekaert M."/>
        </authorList>
    </citation>
    <scope>NUCLEOTIDE SEQUENCE [LARGE SCALE GENOMIC DNA]</scope>
    <source>
        <strain evidence="10">wild</strain>
    </source>
</reference>
<evidence type="ECO:0000256" key="1">
    <source>
        <dbReference type="ARBA" id="ARBA00025711"/>
    </source>
</evidence>
<feature type="domain" description="CoA carboxyltransferase N-terminal" evidence="7">
    <location>
        <begin position="68"/>
        <end position="337"/>
    </location>
</feature>
<name>A0A6J8AID3_MYTCO</name>
<dbReference type="PANTHER" id="PTHR22855">
    <property type="entry name" value="ACETYL, PROPIONYL, PYRUVATE, AND GLUTACONYL CARBOXYLASE-RELATED"/>
    <property type="match status" value="1"/>
</dbReference>
<evidence type="ECO:0000313" key="9">
    <source>
        <dbReference type="EMBL" id="CAC5367475.1"/>
    </source>
</evidence>
<dbReference type="Pfam" id="PF01039">
    <property type="entry name" value="Carboxyl_trans"/>
    <property type="match status" value="1"/>
</dbReference>
<comment type="catalytic activity">
    <reaction evidence="6">
        <text>3-methylbut-2-enoyl-CoA + hydrogencarbonate + ATP = 3-methyl-(2E)-glutaconyl-CoA + ADP + phosphate + H(+)</text>
        <dbReference type="Rhea" id="RHEA:13589"/>
        <dbReference type="ChEBI" id="CHEBI:15378"/>
        <dbReference type="ChEBI" id="CHEBI:17544"/>
        <dbReference type="ChEBI" id="CHEBI:30616"/>
        <dbReference type="ChEBI" id="CHEBI:43474"/>
        <dbReference type="ChEBI" id="CHEBI:57344"/>
        <dbReference type="ChEBI" id="CHEBI:57346"/>
        <dbReference type="ChEBI" id="CHEBI:456216"/>
        <dbReference type="EC" id="6.4.1.4"/>
    </reaction>
</comment>
<evidence type="ECO:0000256" key="6">
    <source>
        <dbReference type="ARBA" id="ARBA00052347"/>
    </source>
</evidence>
<dbReference type="EC" id="6.4.1.4" evidence="2"/>
<dbReference type="GO" id="GO:0004485">
    <property type="term" value="F:methylcrotonoyl-CoA carboxylase activity"/>
    <property type="evidence" value="ECO:0007669"/>
    <property type="project" value="UniProtKB-EC"/>
</dbReference>
<evidence type="ECO:0000259" key="7">
    <source>
        <dbReference type="PROSITE" id="PS50980"/>
    </source>
</evidence>
<comment type="pathway">
    <text evidence="1">Amino-acid degradation; L-leucine degradation; (S)-3-hydroxy-3-methylglutaryl-CoA from 3-isovaleryl-CoA: step 2/3.</text>
</comment>
<dbReference type="InterPro" id="IPR034733">
    <property type="entry name" value="AcCoA_carboxyl_beta"/>
</dbReference>
<dbReference type="PROSITE" id="PS50989">
    <property type="entry name" value="COA_CT_CTER"/>
    <property type="match status" value="1"/>
</dbReference>
<dbReference type="PROSITE" id="PS50980">
    <property type="entry name" value="COA_CT_NTER"/>
    <property type="match status" value="1"/>
</dbReference>
<evidence type="ECO:0000313" key="10">
    <source>
        <dbReference type="Proteomes" id="UP000507470"/>
    </source>
</evidence>
<dbReference type="AlphaFoldDB" id="A0A6J8AID3"/>
<evidence type="ECO:0000256" key="4">
    <source>
        <dbReference type="ARBA" id="ARBA00031237"/>
    </source>
</evidence>
<dbReference type="GO" id="GO:0006552">
    <property type="term" value="P:L-leucine catabolic process"/>
    <property type="evidence" value="ECO:0007669"/>
    <property type="project" value="UniProtKB-UniPathway"/>
</dbReference>
<dbReference type="GO" id="GO:1905202">
    <property type="term" value="C:methylcrotonoyl-CoA carboxylase complex"/>
    <property type="evidence" value="ECO:0007669"/>
    <property type="project" value="TreeGrafter"/>
</dbReference>
<evidence type="ECO:0000256" key="3">
    <source>
        <dbReference type="ARBA" id="ARBA00031109"/>
    </source>
</evidence>
<gene>
    <name evidence="9" type="ORF">MCOR_7360</name>
</gene>
<evidence type="ECO:0000256" key="5">
    <source>
        <dbReference type="ARBA" id="ARBA00031404"/>
    </source>
</evidence>
<dbReference type="GO" id="GO:0005739">
    <property type="term" value="C:mitochondrion"/>
    <property type="evidence" value="ECO:0007669"/>
    <property type="project" value="TreeGrafter"/>
</dbReference>
<dbReference type="PANTHER" id="PTHR22855:SF47">
    <property type="entry name" value="METHYLCROTONOYL-COA CARBOXYLASE"/>
    <property type="match status" value="1"/>
</dbReference>
<dbReference type="Gene3D" id="3.90.226.10">
    <property type="entry name" value="2-enoyl-CoA Hydratase, Chain A, domain 1"/>
    <property type="match status" value="2"/>
</dbReference>
<dbReference type="Proteomes" id="UP000507470">
    <property type="component" value="Unassembled WGS sequence"/>
</dbReference>
<dbReference type="FunFam" id="3.90.226.10:FF:000030">
    <property type="entry name" value="Acetyl-CoA carboxylase carboxyltransferase subunit"/>
    <property type="match status" value="1"/>
</dbReference>
<dbReference type="SUPFAM" id="SSF52096">
    <property type="entry name" value="ClpP/crotonase"/>
    <property type="match status" value="2"/>
</dbReference>
<feature type="domain" description="CoA carboxyltransferase C-terminal" evidence="8">
    <location>
        <begin position="336"/>
        <end position="582"/>
    </location>
</feature>
<proteinExistence type="predicted"/>
<dbReference type="InterPro" id="IPR029045">
    <property type="entry name" value="ClpP/crotonase-like_dom_sf"/>
</dbReference>
<keyword evidence="10" id="KW-1185">Reference proteome</keyword>